<evidence type="ECO:0000313" key="2">
    <source>
        <dbReference type="EMBL" id="MCQ3831162.1"/>
    </source>
</evidence>
<keyword evidence="3" id="KW-1185">Reference proteome</keyword>
<evidence type="ECO:0008006" key="4">
    <source>
        <dbReference type="Google" id="ProtNLM"/>
    </source>
</evidence>
<evidence type="ECO:0000256" key="1">
    <source>
        <dbReference type="SAM" id="Coils"/>
    </source>
</evidence>
<sequence length="133" mass="15765">MKEQKICPECEVSVRVDRFDQHMKKTHKLVHCDGCEMWIKTSHYYSHLKFNHPDMYRHRLEENAKKAEIRAERKEKLKQKITKKAKPKNHPRVVKVKKEPDGLPVHKSELGEIRRDYNVVQGGGFGLGKSRRH</sequence>
<protein>
    <recommendedName>
        <fullName evidence="4">C2H2-type domain-containing protein</fullName>
    </recommendedName>
</protein>
<keyword evidence="1" id="KW-0175">Coiled coil</keyword>
<dbReference type="Proteomes" id="UP001205566">
    <property type="component" value="Unassembled WGS sequence"/>
</dbReference>
<organism evidence="2 3">
    <name type="scientific">Microbulbifer elongatus</name>
    <dbReference type="NCBI Taxonomy" id="86173"/>
    <lineage>
        <taxon>Bacteria</taxon>
        <taxon>Pseudomonadati</taxon>
        <taxon>Pseudomonadota</taxon>
        <taxon>Gammaproteobacteria</taxon>
        <taxon>Cellvibrionales</taxon>
        <taxon>Microbulbiferaceae</taxon>
        <taxon>Microbulbifer</taxon>
    </lineage>
</organism>
<proteinExistence type="predicted"/>
<evidence type="ECO:0000313" key="3">
    <source>
        <dbReference type="Proteomes" id="UP001205566"/>
    </source>
</evidence>
<reference evidence="2" key="1">
    <citation type="thesis" date="2020" institute="Technische Universitat Dresden" country="Dresden, Germany">
        <title>The Agarolytic System of Microbulbifer elongatus PORT2, Isolated from Batu Karas, Pangandaran West Java Indonesia.</title>
        <authorList>
            <person name="Anggraeni S.R."/>
        </authorList>
    </citation>
    <scope>NUCLEOTIDE SEQUENCE</scope>
    <source>
        <strain evidence="2">PORT2</strain>
    </source>
</reference>
<dbReference type="EMBL" id="JACASI010000054">
    <property type="protein sequence ID" value="MCQ3831162.1"/>
    <property type="molecule type" value="Genomic_DNA"/>
</dbReference>
<comment type="caution">
    <text evidence="2">The sequence shown here is derived from an EMBL/GenBank/DDBJ whole genome shotgun (WGS) entry which is preliminary data.</text>
</comment>
<gene>
    <name evidence="2" type="ORF">HXX02_17145</name>
</gene>
<accession>A0ABT1P4Y4</accession>
<dbReference type="RefSeq" id="WP_255876094.1">
    <property type="nucleotide sequence ID" value="NZ_JACASI010000054.1"/>
</dbReference>
<feature type="coiled-coil region" evidence="1">
    <location>
        <begin position="57"/>
        <end position="84"/>
    </location>
</feature>
<name>A0ABT1P4Y4_9GAMM</name>